<evidence type="ECO:0000313" key="3">
    <source>
        <dbReference type="Proteomes" id="UP000262825"/>
    </source>
</evidence>
<accession>A0A376B5C1</accession>
<dbReference type="AlphaFoldDB" id="A0A376B5C1"/>
<sequence length="553" mass="62772">MARIKLFFATFLSLSSLIIAHNYIASGFADYGLFNRDTYLDSNYSSILDTNSIQEWTPIESHLSLNNDAVFIFTLNSTNVNNNRKKYYSYQMLIYLSGNICYKPKNVSETDLKVYYSFNESVIYNQTDFPYLNFENGYMEGLAIKQFNNSDSENIDVDSNNDSDTSTAGDQLYLVVKSEVNITSDIDSSDMWYYEISVSQDDLAFQWDERSWLNVVGTDMDSALLVTGNITSSSNNNDANYTVFNIDLYDIYLFHSDYDISLSRSLCSIKNGPYLATSDSNTTTTSPLLNSNITITKSLSVRGGSVREQFYISGLNSSTTYQVYLIKAIRTDTDSPGGVVFKEVYFETASDIRCSLIFDLPFCNEIAYAVPSSSLLLKSDVSSTYNKTELGLLYDYWAENLYQNFTKALQLTPCVTEKDAIYSTLRTCDDCALSYKNWLCTVTIPRCSSEQNGYYLHRNKSDNRNDYINNNIVPISDYYEILPCIEMCFNIVRDCPSTFGFACPKLTTKPNENEPDTFLLYNSYQISVDADITNDESLLTCNYIEGSNNLQIL</sequence>
<organism evidence="2 3">
    <name type="scientific">Saccharomycodes ludwigii</name>
    <dbReference type="NCBI Taxonomy" id="36035"/>
    <lineage>
        <taxon>Eukaryota</taxon>
        <taxon>Fungi</taxon>
        <taxon>Dikarya</taxon>
        <taxon>Ascomycota</taxon>
        <taxon>Saccharomycotina</taxon>
        <taxon>Saccharomycetes</taxon>
        <taxon>Saccharomycodales</taxon>
        <taxon>Saccharomycodaceae</taxon>
        <taxon>Saccharomycodes</taxon>
    </lineage>
</organism>
<name>A0A376B5C1_9ASCO</name>
<dbReference type="Pfam" id="PF12929">
    <property type="entry name" value="Mid1"/>
    <property type="match status" value="1"/>
</dbReference>
<dbReference type="VEuPathDB" id="FungiDB:SCODWIG_01583"/>
<dbReference type="PANTHER" id="PTHR39142">
    <property type="entry name" value="MID1P"/>
    <property type="match status" value="1"/>
</dbReference>
<dbReference type="GO" id="GO:0098703">
    <property type="term" value="P:calcium ion import across plasma membrane"/>
    <property type="evidence" value="ECO:0007669"/>
    <property type="project" value="InterPro"/>
</dbReference>
<dbReference type="Proteomes" id="UP000262825">
    <property type="component" value="Unassembled WGS sequence"/>
</dbReference>
<keyword evidence="3" id="KW-1185">Reference proteome</keyword>
<gene>
    <name evidence="2" type="ORF">SCODWIG_01583</name>
</gene>
<reference evidence="3" key="1">
    <citation type="submission" date="2018-06" db="EMBL/GenBank/DDBJ databases">
        <authorList>
            <person name="Guldener U."/>
        </authorList>
    </citation>
    <scope>NUCLEOTIDE SEQUENCE [LARGE SCALE GENOMIC DNA]</scope>
    <source>
        <strain evidence="3">UTAD17</strain>
    </source>
</reference>
<evidence type="ECO:0000256" key="1">
    <source>
        <dbReference type="SAM" id="SignalP"/>
    </source>
</evidence>
<dbReference type="OrthoDB" id="5405745at2759"/>
<feature type="chain" id="PRO_5016886056" evidence="1">
    <location>
        <begin position="21"/>
        <end position="553"/>
    </location>
</feature>
<feature type="signal peptide" evidence="1">
    <location>
        <begin position="1"/>
        <end position="20"/>
    </location>
</feature>
<dbReference type="EMBL" id="UFAJ01000211">
    <property type="protein sequence ID" value="SSD59822.1"/>
    <property type="molecule type" value="Genomic_DNA"/>
</dbReference>
<dbReference type="GO" id="GO:0005262">
    <property type="term" value="F:calcium channel activity"/>
    <property type="evidence" value="ECO:0007669"/>
    <property type="project" value="InterPro"/>
</dbReference>
<keyword evidence="1" id="KW-0732">Signal</keyword>
<dbReference type="PANTHER" id="PTHR39142:SF1">
    <property type="entry name" value="AEL197CP"/>
    <property type="match status" value="1"/>
</dbReference>
<dbReference type="InterPro" id="IPR024338">
    <property type="entry name" value="MID1/Yam8"/>
</dbReference>
<protein>
    <submittedName>
        <fullName evidence="2">Related to Stretch-activated cation channel MID1</fullName>
    </submittedName>
</protein>
<proteinExistence type="predicted"/>
<evidence type="ECO:0000313" key="2">
    <source>
        <dbReference type="EMBL" id="SSD59822.1"/>
    </source>
</evidence>